<reference evidence="3" key="1">
    <citation type="submission" date="2017-10" db="EMBL/GenBank/DDBJ databases">
        <title>Rapid genome shrinkage in a self-fertile nematode reveals novel sperm competition proteins.</title>
        <authorList>
            <person name="Yin D."/>
            <person name="Schwarz E.M."/>
            <person name="Thomas C.G."/>
            <person name="Felde R.L."/>
            <person name="Korf I.F."/>
            <person name="Cutter A.D."/>
            <person name="Schartner C.M."/>
            <person name="Ralston E.J."/>
            <person name="Meyer B.J."/>
            <person name="Haag E.S."/>
        </authorList>
    </citation>
    <scope>NUCLEOTIDE SEQUENCE [LARGE SCALE GENOMIC DNA]</scope>
    <source>
        <strain evidence="3">JU1422</strain>
    </source>
</reference>
<organism evidence="2 3">
    <name type="scientific">Caenorhabditis nigoni</name>
    <dbReference type="NCBI Taxonomy" id="1611254"/>
    <lineage>
        <taxon>Eukaryota</taxon>
        <taxon>Metazoa</taxon>
        <taxon>Ecdysozoa</taxon>
        <taxon>Nematoda</taxon>
        <taxon>Chromadorea</taxon>
        <taxon>Rhabditida</taxon>
        <taxon>Rhabditina</taxon>
        <taxon>Rhabditomorpha</taxon>
        <taxon>Rhabditoidea</taxon>
        <taxon>Rhabditidae</taxon>
        <taxon>Peloderinae</taxon>
        <taxon>Caenorhabditis</taxon>
    </lineage>
</organism>
<name>A0A2G5U861_9PELO</name>
<comment type="caution">
    <text evidence="2">The sequence shown here is derived from an EMBL/GenBank/DDBJ whole genome shotgun (WGS) entry which is preliminary data.</text>
</comment>
<dbReference type="EMBL" id="PDUG01000004">
    <property type="protein sequence ID" value="PIC35708.1"/>
    <property type="molecule type" value="Genomic_DNA"/>
</dbReference>
<gene>
    <name evidence="2" type="primary">Cnig_chr_IV.g14980</name>
    <name evidence="2" type="ORF">B9Z55_014980</name>
</gene>
<evidence type="ECO:0000256" key="1">
    <source>
        <dbReference type="SAM" id="SignalP"/>
    </source>
</evidence>
<dbReference type="AlphaFoldDB" id="A0A2G5U861"/>
<protein>
    <submittedName>
        <fullName evidence="2">Uncharacterized protein</fullName>
    </submittedName>
</protein>
<sequence length="84" mass="8823">MRCLLVVLVTLLAVLHVASAQWAFNGVPLNGGGMGIIGAQYGSGGPQYGVNGAGSNNGDGALWGRRRMMSGMMNPYMGMMYGRR</sequence>
<proteinExistence type="predicted"/>
<keyword evidence="1" id="KW-0732">Signal</keyword>
<evidence type="ECO:0000313" key="3">
    <source>
        <dbReference type="Proteomes" id="UP000230233"/>
    </source>
</evidence>
<feature type="chain" id="PRO_5013707382" evidence="1">
    <location>
        <begin position="21"/>
        <end position="84"/>
    </location>
</feature>
<dbReference type="Proteomes" id="UP000230233">
    <property type="component" value="Chromosome IV"/>
</dbReference>
<keyword evidence="3" id="KW-1185">Reference proteome</keyword>
<accession>A0A2G5U861</accession>
<evidence type="ECO:0000313" key="2">
    <source>
        <dbReference type="EMBL" id="PIC35708.1"/>
    </source>
</evidence>
<feature type="signal peptide" evidence="1">
    <location>
        <begin position="1"/>
        <end position="20"/>
    </location>
</feature>